<accession>A0A9W7BV44</accession>
<reference evidence="9" key="1">
    <citation type="journal article" date="2023" name="Commun. Biol.">
        <title>Genome analysis of Parmales, the sister group of diatoms, reveals the evolutionary specialization of diatoms from phago-mixotrophs to photoautotrophs.</title>
        <authorList>
            <person name="Ban H."/>
            <person name="Sato S."/>
            <person name="Yoshikawa S."/>
            <person name="Yamada K."/>
            <person name="Nakamura Y."/>
            <person name="Ichinomiya M."/>
            <person name="Sato N."/>
            <person name="Blanc-Mathieu R."/>
            <person name="Endo H."/>
            <person name="Kuwata A."/>
            <person name="Ogata H."/>
        </authorList>
    </citation>
    <scope>NUCLEOTIDE SEQUENCE [LARGE SCALE GENOMIC DNA]</scope>
    <source>
        <strain evidence="9">NIES 3701</strain>
    </source>
</reference>
<dbReference type="InterPro" id="IPR036774">
    <property type="entry name" value="ERV/ALR_sulphydryl_oxid_sf"/>
</dbReference>
<proteinExistence type="predicted"/>
<comment type="catalytic activity">
    <reaction evidence="6">
        <text>2 R'C(R)SH + O2 = R'C(R)S-S(R)CR' + H2O2</text>
        <dbReference type="Rhea" id="RHEA:17357"/>
        <dbReference type="ChEBI" id="CHEBI:15379"/>
        <dbReference type="ChEBI" id="CHEBI:16240"/>
        <dbReference type="ChEBI" id="CHEBI:16520"/>
        <dbReference type="ChEBI" id="CHEBI:17412"/>
        <dbReference type="EC" id="1.8.3.2"/>
    </reaction>
</comment>
<dbReference type="EMBL" id="BRXY01000477">
    <property type="protein sequence ID" value="GMH96966.1"/>
    <property type="molecule type" value="Genomic_DNA"/>
</dbReference>
<dbReference type="PANTHER" id="PTHR12645:SF0">
    <property type="entry name" value="FAD-LINKED SULFHYDRYL OXIDASE ALR"/>
    <property type="match status" value="1"/>
</dbReference>
<evidence type="ECO:0000256" key="3">
    <source>
        <dbReference type="ARBA" id="ARBA00022827"/>
    </source>
</evidence>
<dbReference type="GO" id="GO:0050660">
    <property type="term" value="F:flavin adenine dinucleotide binding"/>
    <property type="evidence" value="ECO:0007669"/>
    <property type="project" value="TreeGrafter"/>
</dbReference>
<dbReference type="GO" id="GO:0016971">
    <property type="term" value="F:flavin-dependent sulfhydryl oxidase activity"/>
    <property type="evidence" value="ECO:0007669"/>
    <property type="project" value="InterPro"/>
</dbReference>
<evidence type="ECO:0000256" key="2">
    <source>
        <dbReference type="ARBA" id="ARBA00022630"/>
    </source>
</evidence>
<comment type="cofactor">
    <cofactor evidence="1 6">
        <name>FAD</name>
        <dbReference type="ChEBI" id="CHEBI:57692"/>
    </cofactor>
</comment>
<dbReference type="Pfam" id="PF04777">
    <property type="entry name" value="Evr1_Alr"/>
    <property type="match status" value="1"/>
</dbReference>
<keyword evidence="3 6" id="KW-0274">FAD</keyword>
<organism evidence="8 9">
    <name type="scientific">Triparma strigata</name>
    <dbReference type="NCBI Taxonomy" id="1606541"/>
    <lineage>
        <taxon>Eukaryota</taxon>
        <taxon>Sar</taxon>
        <taxon>Stramenopiles</taxon>
        <taxon>Ochrophyta</taxon>
        <taxon>Bolidophyceae</taxon>
        <taxon>Parmales</taxon>
        <taxon>Triparmaceae</taxon>
        <taxon>Triparma</taxon>
    </lineage>
</organism>
<keyword evidence="9" id="KW-1185">Reference proteome</keyword>
<evidence type="ECO:0000313" key="9">
    <source>
        <dbReference type="Proteomes" id="UP001165085"/>
    </source>
</evidence>
<feature type="domain" description="ERV/ALR sulfhydryl oxidase" evidence="7">
    <location>
        <begin position="1"/>
        <end position="71"/>
    </location>
</feature>
<dbReference type="AlphaFoldDB" id="A0A9W7BV44"/>
<keyword evidence="5" id="KW-1015">Disulfide bond</keyword>
<dbReference type="Proteomes" id="UP001165085">
    <property type="component" value="Unassembled WGS sequence"/>
</dbReference>
<protein>
    <recommendedName>
        <fullName evidence="6">Sulfhydryl oxidase</fullName>
        <ecNumber evidence="6">1.8.3.2</ecNumber>
    </recommendedName>
</protein>
<evidence type="ECO:0000313" key="8">
    <source>
        <dbReference type="EMBL" id="GMH96966.1"/>
    </source>
</evidence>
<dbReference type="EC" id="1.8.3.2" evidence="6"/>
<evidence type="ECO:0000256" key="1">
    <source>
        <dbReference type="ARBA" id="ARBA00001974"/>
    </source>
</evidence>
<dbReference type="InterPro" id="IPR017905">
    <property type="entry name" value="ERV/ALR_sulphydryl_oxidase"/>
</dbReference>
<dbReference type="PROSITE" id="PS51324">
    <property type="entry name" value="ERV_ALR"/>
    <property type="match status" value="1"/>
</dbReference>
<keyword evidence="4 6" id="KW-0560">Oxidoreductase</keyword>
<dbReference type="SUPFAM" id="SSF69000">
    <property type="entry name" value="FAD-dependent thiol oxidase"/>
    <property type="match status" value="1"/>
</dbReference>
<evidence type="ECO:0000259" key="7">
    <source>
        <dbReference type="PROSITE" id="PS51324"/>
    </source>
</evidence>
<evidence type="ECO:0000256" key="6">
    <source>
        <dbReference type="RuleBase" id="RU371123"/>
    </source>
</evidence>
<evidence type="ECO:0000256" key="5">
    <source>
        <dbReference type="ARBA" id="ARBA00023157"/>
    </source>
</evidence>
<dbReference type="PANTHER" id="PTHR12645">
    <property type="entry name" value="ALR/ERV"/>
    <property type="match status" value="1"/>
</dbReference>
<comment type="caution">
    <text evidence="8">The sequence shown here is derived from an EMBL/GenBank/DDBJ whole genome shotgun (WGS) entry which is preliminary data.</text>
</comment>
<keyword evidence="2 6" id="KW-0285">Flavoprotein</keyword>
<evidence type="ECO:0000256" key="4">
    <source>
        <dbReference type="ARBA" id="ARBA00023002"/>
    </source>
</evidence>
<dbReference type="OrthoDB" id="17199at2759"/>
<dbReference type="InterPro" id="IPR039799">
    <property type="entry name" value="ALR/ERV"/>
</dbReference>
<dbReference type="Gene3D" id="1.20.120.310">
    <property type="entry name" value="ERV/ALR sulfhydryl oxidase domain"/>
    <property type="match status" value="1"/>
</dbReference>
<dbReference type="GO" id="GO:0005739">
    <property type="term" value="C:mitochondrion"/>
    <property type="evidence" value="ECO:0007669"/>
    <property type="project" value="TreeGrafter"/>
</dbReference>
<gene>
    <name evidence="8" type="ORF">TrST_g6276</name>
</gene>
<sequence>MSSLIHSISNLYPCTDCRTDFKESVKRSPPEPHTSNKQTLQVYLCERHNEVNRKLNKEQFECDPKLLDERWRTGVKGCDGGGLHPE</sequence>
<name>A0A9W7BV44_9STRA</name>